<feature type="region of interest" description="Disordered" evidence="1">
    <location>
        <begin position="1"/>
        <end position="28"/>
    </location>
</feature>
<evidence type="ECO:0000313" key="2">
    <source>
        <dbReference type="EMBL" id="KAF8431637.1"/>
    </source>
</evidence>
<accession>A0AAD4BJ47</accession>
<dbReference type="AlphaFoldDB" id="A0AAD4BJ47"/>
<dbReference type="EMBL" id="WHUW01000048">
    <property type="protein sequence ID" value="KAF8431637.1"/>
    <property type="molecule type" value="Genomic_DNA"/>
</dbReference>
<feature type="compositionally biased region" description="Polar residues" evidence="1">
    <location>
        <begin position="1"/>
        <end position="10"/>
    </location>
</feature>
<reference evidence="2" key="1">
    <citation type="submission" date="2019-10" db="EMBL/GenBank/DDBJ databases">
        <authorList>
            <consortium name="DOE Joint Genome Institute"/>
            <person name="Kuo A."/>
            <person name="Miyauchi S."/>
            <person name="Kiss E."/>
            <person name="Drula E."/>
            <person name="Kohler A."/>
            <person name="Sanchez-Garcia M."/>
            <person name="Andreopoulos B."/>
            <person name="Barry K.W."/>
            <person name="Bonito G."/>
            <person name="Buee M."/>
            <person name="Carver A."/>
            <person name="Chen C."/>
            <person name="Cichocki N."/>
            <person name="Clum A."/>
            <person name="Culley D."/>
            <person name="Crous P.W."/>
            <person name="Fauchery L."/>
            <person name="Girlanda M."/>
            <person name="Hayes R."/>
            <person name="Keri Z."/>
            <person name="LaButti K."/>
            <person name="Lipzen A."/>
            <person name="Lombard V."/>
            <person name="Magnuson J."/>
            <person name="Maillard F."/>
            <person name="Morin E."/>
            <person name="Murat C."/>
            <person name="Nolan M."/>
            <person name="Ohm R."/>
            <person name="Pangilinan J."/>
            <person name="Pereira M."/>
            <person name="Perotto S."/>
            <person name="Peter M."/>
            <person name="Riley R."/>
            <person name="Sitrit Y."/>
            <person name="Stielow B."/>
            <person name="Szollosi G."/>
            <person name="Zifcakova L."/>
            <person name="Stursova M."/>
            <person name="Spatafora J.W."/>
            <person name="Tedersoo L."/>
            <person name="Vaario L.-M."/>
            <person name="Yamada A."/>
            <person name="Yan M."/>
            <person name="Wang P."/>
            <person name="Xu J."/>
            <person name="Bruns T."/>
            <person name="Baldrian P."/>
            <person name="Vilgalys R."/>
            <person name="Henrissat B."/>
            <person name="Grigoriev I.V."/>
            <person name="Hibbett D."/>
            <person name="Nagy L.G."/>
            <person name="Martin F.M."/>
        </authorList>
    </citation>
    <scope>NUCLEOTIDE SEQUENCE</scope>
    <source>
        <strain evidence="2">BED1</strain>
    </source>
</reference>
<dbReference type="Proteomes" id="UP001194468">
    <property type="component" value="Unassembled WGS sequence"/>
</dbReference>
<comment type="caution">
    <text evidence="2">The sequence shown here is derived from an EMBL/GenBank/DDBJ whole genome shotgun (WGS) entry which is preliminary data.</text>
</comment>
<keyword evidence="3" id="KW-1185">Reference proteome</keyword>
<sequence>MNQDARSASTMIAPLRWPPSSSPSRLSSPTLVAFTSTVSRPHTCLAHRPHHHADNLAVTAHHTNVTYCAHRARIPTSACVRVRTDGHERGLDVVPADAPECRQERSAPCAVVEMTQRRAVRHEHVGLGWLSMSVIVCTTLDRWGWEEGGNAGIERPTCRIGGCRGSRRYAACGGARSLERRHFRGRSARGMPGGCMHVFRALRARRRGCPR</sequence>
<evidence type="ECO:0000256" key="1">
    <source>
        <dbReference type="SAM" id="MobiDB-lite"/>
    </source>
</evidence>
<evidence type="ECO:0000313" key="3">
    <source>
        <dbReference type="Proteomes" id="UP001194468"/>
    </source>
</evidence>
<organism evidence="2 3">
    <name type="scientific">Boletus edulis BED1</name>
    <dbReference type="NCBI Taxonomy" id="1328754"/>
    <lineage>
        <taxon>Eukaryota</taxon>
        <taxon>Fungi</taxon>
        <taxon>Dikarya</taxon>
        <taxon>Basidiomycota</taxon>
        <taxon>Agaricomycotina</taxon>
        <taxon>Agaricomycetes</taxon>
        <taxon>Agaricomycetidae</taxon>
        <taxon>Boletales</taxon>
        <taxon>Boletineae</taxon>
        <taxon>Boletaceae</taxon>
        <taxon>Boletoideae</taxon>
        <taxon>Boletus</taxon>
    </lineage>
</organism>
<proteinExistence type="predicted"/>
<protein>
    <submittedName>
        <fullName evidence="2">Uncharacterized protein</fullName>
    </submittedName>
</protein>
<gene>
    <name evidence="2" type="ORF">L210DRAFT_3722150</name>
</gene>
<name>A0AAD4BJ47_BOLED</name>
<reference evidence="2" key="2">
    <citation type="journal article" date="2020" name="Nat. Commun.">
        <title>Large-scale genome sequencing of mycorrhizal fungi provides insights into the early evolution of symbiotic traits.</title>
        <authorList>
            <person name="Miyauchi S."/>
            <person name="Kiss E."/>
            <person name="Kuo A."/>
            <person name="Drula E."/>
            <person name="Kohler A."/>
            <person name="Sanchez-Garcia M."/>
            <person name="Morin E."/>
            <person name="Andreopoulos B."/>
            <person name="Barry K.W."/>
            <person name="Bonito G."/>
            <person name="Buee M."/>
            <person name="Carver A."/>
            <person name="Chen C."/>
            <person name="Cichocki N."/>
            <person name="Clum A."/>
            <person name="Culley D."/>
            <person name="Crous P.W."/>
            <person name="Fauchery L."/>
            <person name="Girlanda M."/>
            <person name="Hayes R.D."/>
            <person name="Keri Z."/>
            <person name="LaButti K."/>
            <person name="Lipzen A."/>
            <person name="Lombard V."/>
            <person name="Magnuson J."/>
            <person name="Maillard F."/>
            <person name="Murat C."/>
            <person name="Nolan M."/>
            <person name="Ohm R.A."/>
            <person name="Pangilinan J."/>
            <person name="Pereira M.F."/>
            <person name="Perotto S."/>
            <person name="Peter M."/>
            <person name="Pfister S."/>
            <person name="Riley R."/>
            <person name="Sitrit Y."/>
            <person name="Stielow J.B."/>
            <person name="Szollosi G."/>
            <person name="Zifcakova L."/>
            <person name="Stursova M."/>
            <person name="Spatafora J.W."/>
            <person name="Tedersoo L."/>
            <person name="Vaario L.M."/>
            <person name="Yamada A."/>
            <person name="Yan M."/>
            <person name="Wang P."/>
            <person name="Xu J."/>
            <person name="Bruns T."/>
            <person name="Baldrian P."/>
            <person name="Vilgalys R."/>
            <person name="Dunand C."/>
            <person name="Henrissat B."/>
            <person name="Grigoriev I.V."/>
            <person name="Hibbett D."/>
            <person name="Nagy L.G."/>
            <person name="Martin F.M."/>
        </authorList>
    </citation>
    <scope>NUCLEOTIDE SEQUENCE</scope>
    <source>
        <strain evidence="2">BED1</strain>
    </source>
</reference>